<feature type="region of interest" description="Disordered" evidence="1">
    <location>
        <begin position="705"/>
        <end position="790"/>
    </location>
</feature>
<keyword evidence="4" id="KW-1185">Reference proteome</keyword>
<gene>
    <name evidence="3" type="ORF">AVEN_53840_1</name>
</gene>
<reference evidence="3 4" key="1">
    <citation type="journal article" date="2019" name="Sci. Rep.">
        <title>Orb-weaving spider Araneus ventricosus genome elucidates the spidroin gene catalogue.</title>
        <authorList>
            <person name="Kono N."/>
            <person name="Nakamura H."/>
            <person name="Ohtoshi R."/>
            <person name="Moran D.A.P."/>
            <person name="Shinohara A."/>
            <person name="Yoshida Y."/>
            <person name="Fujiwara M."/>
            <person name="Mori M."/>
            <person name="Tomita M."/>
            <person name="Arakawa K."/>
        </authorList>
    </citation>
    <scope>NUCLEOTIDE SEQUENCE [LARGE SCALE GENOMIC DNA]</scope>
</reference>
<sequence length="790" mass="84481">MILLRSVALVLILFHAVCGTNYGGGYGWHDKIPSKIIVKHIPKHVPIYKPYPFPKPVPVPKPVGFLKPLAIAKPFSVPHVVPVIKHFQKPFPVLKGFPIHFPIPLPKLALKPIQIKIPKPYVVRVPKPYAVPKKFPVAVPVHIPKPYVVPVYKPVPVGVPQKIPKIVPIFKEVPEYVKKPVPVYVEEQPYKTNNYKGTPYIPSGGSYKGSPFPEGISGGHKGNPFPEGIGGGYKGSPFPTGGNKGTPYIPSGKGGNGYHAKGTNTHTHATSAASFLAAHADKLQSQNSGGYHDILGAYSQNQAFPGIQSLGGGIHGGYHALQGFQNFGGHNFGGNNFGGNSFDFQGSYTEDTKQPNNYEHEGGHGLEGYGNLGIYARGAEADKAKDSETHESAAENQETEAGEVSYDNSNHADGEEETGGNTGGQGGYDNANQGFIGVSVTTFNDQGGRGGGYQGEPAVGGYGNQGGYENTGGNEEQGKESYNVGNNQDQYNNGGQGENGYDHPALTLYQLHNGAATALNYPNAAANYYNTGYQSQQDQGNQEDAGQGYGYNQNYQQNEGSEGYGQQQSSYGYQGHANYQAASQQNSQQYSVQQDDGNAGNYGNQESSYQNDGGYPQNAAYQNQAAYSNQGHSQVYHNEASYQVNHAPVYGKEEGYGQQNLAEGLQNYGLKAAYQVQTGAESNNHLQGAAGAVYVRAYDSQGGNQAPYKVQAPDNYQAEDTQEKRTYSAYAPQKDEGVEPEKAETNGKPLVASGRSIDSIGSSDTLVGSSNGYSTPEGGETKGGSWRAVQ</sequence>
<organism evidence="3 4">
    <name type="scientific">Araneus ventricosus</name>
    <name type="common">Orbweaver spider</name>
    <name type="synonym">Epeira ventricosa</name>
    <dbReference type="NCBI Taxonomy" id="182803"/>
    <lineage>
        <taxon>Eukaryota</taxon>
        <taxon>Metazoa</taxon>
        <taxon>Ecdysozoa</taxon>
        <taxon>Arthropoda</taxon>
        <taxon>Chelicerata</taxon>
        <taxon>Arachnida</taxon>
        <taxon>Araneae</taxon>
        <taxon>Araneomorphae</taxon>
        <taxon>Entelegynae</taxon>
        <taxon>Araneoidea</taxon>
        <taxon>Araneidae</taxon>
        <taxon>Araneus</taxon>
    </lineage>
</organism>
<name>A0A4Y2EZK5_ARAVE</name>
<keyword evidence="2" id="KW-0732">Signal</keyword>
<dbReference type="Proteomes" id="UP000499080">
    <property type="component" value="Unassembled WGS sequence"/>
</dbReference>
<evidence type="ECO:0008006" key="5">
    <source>
        <dbReference type="Google" id="ProtNLM"/>
    </source>
</evidence>
<dbReference type="EMBL" id="BGPR01000747">
    <property type="protein sequence ID" value="GBM33977.1"/>
    <property type="molecule type" value="Genomic_DNA"/>
</dbReference>
<feature type="region of interest" description="Disordered" evidence="1">
    <location>
        <begin position="534"/>
        <end position="614"/>
    </location>
</feature>
<feature type="region of interest" description="Disordered" evidence="1">
    <location>
        <begin position="219"/>
        <end position="257"/>
    </location>
</feature>
<feature type="compositionally biased region" description="Basic and acidic residues" evidence="1">
    <location>
        <begin position="380"/>
        <end position="393"/>
    </location>
</feature>
<dbReference type="OrthoDB" id="6432607at2759"/>
<evidence type="ECO:0000256" key="2">
    <source>
        <dbReference type="SAM" id="SignalP"/>
    </source>
</evidence>
<protein>
    <recommendedName>
        <fullName evidence="5">Zinc finger protein 512B</fullName>
    </recommendedName>
</protein>
<proteinExistence type="predicted"/>
<feature type="signal peptide" evidence="2">
    <location>
        <begin position="1"/>
        <end position="19"/>
    </location>
</feature>
<feature type="chain" id="PRO_5021316763" description="Zinc finger protein 512B" evidence="2">
    <location>
        <begin position="20"/>
        <end position="790"/>
    </location>
</feature>
<feature type="compositionally biased region" description="Low complexity" evidence="1">
    <location>
        <begin position="482"/>
        <end position="493"/>
    </location>
</feature>
<feature type="compositionally biased region" description="Polar residues" evidence="1">
    <location>
        <begin position="765"/>
        <end position="774"/>
    </location>
</feature>
<feature type="compositionally biased region" description="Basic and acidic residues" evidence="1">
    <location>
        <begin position="733"/>
        <end position="745"/>
    </location>
</feature>
<feature type="compositionally biased region" description="Gly residues" evidence="1">
    <location>
        <begin position="447"/>
        <end position="470"/>
    </location>
</feature>
<feature type="compositionally biased region" description="Polar residues" evidence="1">
    <location>
        <begin position="534"/>
        <end position="544"/>
    </location>
</feature>
<evidence type="ECO:0000256" key="1">
    <source>
        <dbReference type="SAM" id="MobiDB-lite"/>
    </source>
</evidence>
<dbReference type="AlphaFoldDB" id="A0A4Y2EZK5"/>
<feature type="compositionally biased region" description="Low complexity" evidence="1">
    <location>
        <begin position="753"/>
        <end position="764"/>
    </location>
</feature>
<feature type="compositionally biased region" description="Low complexity" evidence="1">
    <location>
        <begin position="550"/>
        <end position="594"/>
    </location>
</feature>
<comment type="caution">
    <text evidence="3">The sequence shown here is derived from an EMBL/GenBank/DDBJ whole genome shotgun (WGS) entry which is preliminary data.</text>
</comment>
<feature type="compositionally biased region" description="Polar residues" evidence="1">
    <location>
        <begin position="601"/>
        <end position="611"/>
    </location>
</feature>
<evidence type="ECO:0000313" key="4">
    <source>
        <dbReference type="Proteomes" id="UP000499080"/>
    </source>
</evidence>
<evidence type="ECO:0000313" key="3">
    <source>
        <dbReference type="EMBL" id="GBM33977.1"/>
    </source>
</evidence>
<feature type="region of interest" description="Disordered" evidence="1">
    <location>
        <begin position="343"/>
        <end position="365"/>
    </location>
</feature>
<feature type="region of interest" description="Disordered" evidence="1">
    <location>
        <begin position="380"/>
        <end position="499"/>
    </location>
</feature>
<accession>A0A4Y2EZK5</accession>
<feature type="compositionally biased region" description="Basic and acidic residues" evidence="1">
    <location>
        <begin position="350"/>
        <end position="364"/>
    </location>
</feature>